<feature type="coiled-coil region" evidence="1">
    <location>
        <begin position="1341"/>
        <end position="1368"/>
    </location>
</feature>
<feature type="compositionally biased region" description="Basic and acidic residues" evidence="2">
    <location>
        <begin position="536"/>
        <end position="545"/>
    </location>
</feature>
<feature type="compositionally biased region" description="Acidic residues" evidence="2">
    <location>
        <begin position="1553"/>
        <end position="1565"/>
    </location>
</feature>
<evidence type="ECO:0000313" key="5">
    <source>
        <dbReference type="Proteomes" id="UP000284842"/>
    </source>
</evidence>
<feature type="compositionally biased region" description="Basic and acidic residues" evidence="2">
    <location>
        <begin position="1151"/>
        <end position="1162"/>
    </location>
</feature>
<gene>
    <name evidence="4" type="ORF">CVT24_008821</name>
</gene>
<feature type="compositionally biased region" description="Polar residues" evidence="2">
    <location>
        <begin position="98"/>
        <end position="117"/>
    </location>
</feature>
<feature type="compositionally biased region" description="Basic and acidic residues" evidence="2">
    <location>
        <begin position="1256"/>
        <end position="1265"/>
    </location>
</feature>
<keyword evidence="1" id="KW-0175">Coiled coil</keyword>
<feature type="region of interest" description="Disordered" evidence="2">
    <location>
        <begin position="257"/>
        <end position="302"/>
    </location>
</feature>
<feature type="compositionally biased region" description="Low complexity" evidence="2">
    <location>
        <begin position="855"/>
        <end position="876"/>
    </location>
</feature>
<feature type="compositionally biased region" description="Low complexity" evidence="2">
    <location>
        <begin position="1034"/>
        <end position="1047"/>
    </location>
</feature>
<dbReference type="InterPro" id="IPR053043">
    <property type="entry name" value="Ras-cAMP_regulatory"/>
</dbReference>
<dbReference type="GO" id="GO:0006808">
    <property type="term" value="P:regulation of nitrogen utilization"/>
    <property type="evidence" value="ECO:0007669"/>
    <property type="project" value="TreeGrafter"/>
</dbReference>
<feature type="region of interest" description="Disordered" evidence="2">
    <location>
        <begin position="79"/>
        <end position="141"/>
    </location>
</feature>
<dbReference type="GO" id="GO:0000122">
    <property type="term" value="P:negative regulation of transcription by RNA polymerase II"/>
    <property type="evidence" value="ECO:0007669"/>
    <property type="project" value="TreeGrafter"/>
</dbReference>
<evidence type="ECO:0000259" key="3">
    <source>
        <dbReference type="Pfam" id="PF08550"/>
    </source>
</evidence>
<dbReference type="InParanoid" id="A0A409VKE0"/>
<feature type="region of interest" description="Disordered" evidence="2">
    <location>
        <begin position="1313"/>
        <end position="1335"/>
    </location>
</feature>
<dbReference type="PANTHER" id="PTHR28014:SF1">
    <property type="entry name" value="NEGATIVE REGULATOR OF RAS-CAMP PATHWAY"/>
    <property type="match status" value="1"/>
</dbReference>
<feature type="region of interest" description="Disordered" evidence="2">
    <location>
        <begin position="1737"/>
        <end position="1762"/>
    </location>
</feature>
<feature type="compositionally biased region" description="Pro residues" evidence="2">
    <location>
        <begin position="1661"/>
        <end position="1670"/>
    </location>
</feature>
<dbReference type="GO" id="GO:0005737">
    <property type="term" value="C:cytoplasm"/>
    <property type="evidence" value="ECO:0007669"/>
    <property type="project" value="TreeGrafter"/>
</dbReference>
<feature type="coiled-coil region" evidence="1">
    <location>
        <begin position="1073"/>
        <end position="1104"/>
    </location>
</feature>
<organism evidence="4 5">
    <name type="scientific">Panaeolus cyanescens</name>
    <dbReference type="NCBI Taxonomy" id="181874"/>
    <lineage>
        <taxon>Eukaryota</taxon>
        <taxon>Fungi</taxon>
        <taxon>Dikarya</taxon>
        <taxon>Basidiomycota</taxon>
        <taxon>Agaricomycotina</taxon>
        <taxon>Agaricomycetes</taxon>
        <taxon>Agaricomycetidae</taxon>
        <taxon>Agaricales</taxon>
        <taxon>Agaricineae</taxon>
        <taxon>Galeropsidaceae</taxon>
        <taxon>Panaeolus</taxon>
    </lineage>
</organism>
<feature type="compositionally biased region" description="Low complexity" evidence="2">
    <location>
        <begin position="1586"/>
        <end position="1605"/>
    </location>
</feature>
<keyword evidence="5" id="KW-1185">Reference proteome</keyword>
<feature type="compositionally biased region" description="Polar residues" evidence="2">
    <location>
        <begin position="273"/>
        <end position="302"/>
    </location>
</feature>
<feature type="compositionally biased region" description="Polar residues" evidence="2">
    <location>
        <begin position="1626"/>
        <end position="1645"/>
    </location>
</feature>
<feature type="compositionally biased region" description="Low complexity" evidence="2">
    <location>
        <begin position="1443"/>
        <end position="1462"/>
    </location>
</feature>
<sequence>MLSAFPAPVLAVTADAVRDLEGREALSGLWALFSKCKDSLQDGRRLENISWRLWYRDIILANAGEDQLLNVGTEKPDTLVATPYRPPTPNQPPPDYSVGSQGSVTSARSPPLSISHSDSQHHLKRRPSSIRSRRGSFLTGNPANPVSVGKIICDMLPSSSIASSTKASVPHPTSISSNQSSSHQIPTPPSPAPMSTGVRHLVDDPKIEAIAEQHHHSLQSSSTSGPGDKGSSNSTLVDGACLQRPCSQPCLGDSELLLHSSSPSPMPPAEDVTLSSQSNSTRPTNISLTEVSSGRTTPVKSLNSSRTIIGASCLPTPEMEVDEAEANITVQEAESSQFASYDGSASSKEDERRPYTGPPSPSLSDSYATAHPGEVEVQERGLLPSLSTVPSSQQQSSSSMVTLSQESSPINIEPTTSLISATSTTIPTLATPTTTISTTLFTIPQSTVLPPSTPPMTSPSNLSAPPQPPRLVVVNPTPNPTPHPTPPATPLIAGAIGFPHGLVHGTGAGASALLRNQWLLPPGAVAAVERSQRRKSREDLNREDKEISEEAGGSGKRDEQRQVVHVEAEQNHAGGVDKGYGVEAEDREEGVGAYGCGDAEGDVKADNREQLQRSGSATPVSEMRQPPAQPYSAPLGYQRPLNRLSVSSTASSNRSNTTTASSSTNTTSDTSVEMDLVGDGGSDCASEHGTTSVGGSEMPRIPSLSTIDSASTLTHPSYHARHTPRASSGSGSAHTPPAPTSPSPSPSPSPSAKKKKTKRNSGSSITGGVLSLSPTSITHSPKSPRTPKSAGPPPSAYNYTSGDIVAPGNVIGATKEERTGAGGAGASATSTLTTTSATATTTQQKRKSLTSASTSGGIVRRASSGAGSSRSRSAGRNNLVSASGRGKNRSTSREPLSAGLEMTMSEAMQSAGGAMLLAQKGLGMAQIVPSAATGGVRKMTGGGGGGGVKGRAKFVLGGKMGRTKSAGVGAGHARRTSGGSGAGLGLAKKQNGGKARKAEEEEGEEEDDEVYDDEGSGDEETEEEVEEAVPPLQPMGQTSAMQQQQKQEALLAVQAQAQQIMEEQKRIQVDMAIKEMNERKMVFEEKARVAQEEAKERNAAQQQQVQRQVAVDVQASSVVGGRRAARFNIGSNSDDGSGVGGKSAGSGSDVSPDRRGDEEKQLRAIVEEAERKEQEMRLKVQQQAEQFIRQLSKPQLAQLQKMQQLHQGGMGMLSRQASAKQVAPPPFALTQAVSKGKERQQEPAVEAGRQVSTSSKGKERSRDVVKSVSPKKPAKHVRGQALPLDTAELEARVNQSLAEPLLPHTNKKTIVLEDLDDDSEFSTDEWSSEESDGEAQMAVAQANTQILVEQAARELREIQKREEREREQRDMFKKLPSESFQNLAAARTRSVGLLTQLMNPDPYIFPPEHPYRRGHSSGEIRHPPGFTPMQPMTKVEERPAPKPAAHAAPPAMATQVAQQQPQAAPPPNHQPAEAQPPEKPKAPSVHPGRSNFSPPPRTASMSKSPIAQPILNSSFMQYAGSFAKKAGAMIGMAPLAGTGSSNGYRPKGRPQDQELESDTDGEEDAANTTQLSKSVAQEKLMALVRRGGPAAAAAAPAPAARAGPATTKGASALPLPEGDSPPPWARTSQPAHNRSWSQGQPSTSRDPGYQATAIPVGHPYNLPPAAPPSTPTTTRRSIVQHELSESLRMNVIWERQVSRGPDPAILRRTASQGRRFLPPFSTVPSMVKLHAKGTINPADQVPAVPNDDREKEARKQRALQRTASLADDYHIAGW</sequence>
<feature type="region of interest" description="Disordered" evidence="2">
    <location>
        <begin position="526"/>
        <end position="561"/>
    </location>
</feature>
<dbReference type="PANTHER" id="PTHR28014">
    <property type="entry name" value="NEGATIVE REGULATOR OF RAS-CAMP PATHWAY"/>
    <property type="match status" value="1"/>
</dbReference>
<feature type="compositionally biased region" description="Acidic residues" evidence="2">
    <location>
        <begin position="1000"/>
        <end position="1027"/>
    </location>
</feature>
<feature type="compositionally biased region" description="Basic and acidic residues" evidence="2">
    <location>
        <begin position="1746"/>
        <end position="1755"/>
    </location>
</feature>
<feature type="compositionally biased region" description="Low complexity" evidence="2">
    <location>
        <begin position="162"/>
        <end position="185"/>
    </location>
</feature>
<comment type="caution">
    <text evidence="4">The sequence shown here is derived from an EMBL/GenBank/DDBJ whole genome shotgun (WGS) entry which is preliminary data.</text>
</comment>
<evidence type="ECO:0000256" key="1">
    <source>
        <dbReference type="SAM" id="Coils"/>
    </source>
</evidence>
<feature type="region of interest" description="Disordered" evidence="2">
    <location>
        <begin position="1533"/>
        <end position="1574"/>
    </location>
</feature>
<feature type="region of interest" description="Disordered" evidence="2">
    <location>
        <begin position="214"/>
        <end position="236"/>
    </location>
</feature>
<dbReference type="STRING" id="181874.A0A409VKE0"/>
<dbReference type="Proteomes" id="UP000284842">
    <property type="component" value="Unassembled WGS sequence"/>
</dbReference>
<name>A0A409VKE0_9AGAR</name>
<feature type="compositionally biased region" description="Acidic residues" evidence="2">
    <location>
        <begin position="1313"/>
        <end position="1333"/>
    </location>
</feature>
<feature type="compositionally biased region" description="Low complexity" evidence="2">
    <location>
        <begin position="826"/>
        <end position="842"/>
    </location>
</feature>
<feature type="domain" description="Nitrogen regulatory protein areA GATA-like" evidence="3">
    <location>
        <begin position="29"/>
        <end position="56"/>
    </location>
</feature>
<evidence type="ECO:0000313" key="4">
    <source>
        <dbReference type="EMBL" id="PPQ66720.1"/>
    </source>
</evidence>
<feature type="region of interest" description="Disordered" evidence="2">
    <location>
        <begin position="961"/>
        <end position="1047"/>
    </location>
</feature>
<feature type="compositionally biased region" description="Basic and acidic residues" evidence="2">
    <location>
        <begin position="601"/>
        <end position="611"/>
    </location>
</feature>
<accession>A0A409VKE0</accession>
<evidence type="ECO:0000256" key="2">
    <source>
        <dbReference type="SAM" id="MobiDB-lite"/>
    </source>
</evidence>
<reference evidence="4 5" key="1">
    <citation type="journal article" date="2018" name="Evol. Lett.">
        <title>Horizontal gene cluster transfer increased hallucinogenic mushroom diversity.</title>
        <authorList>
            <person name="Reynolds H.T."/>
            <person name="Vijayakumar V."/>
            <person name="Gluck-Thaler E."/>
            <person name="Korotkin H.B."/>
            <person name="Matheny P.B."/>
            <person name="Slot J.C."/>
        </authorList>
    </citation>
    <scope>NUCLEOTIDE SEQUENCE [LARGE SCALE GENOMIC DNA]</scope>
    <source>
        <strain evidence="4 5">2629</strain>
    </source>
</reference>
<feature type="region of interest" description="Disordered" evidence="2">
    <location>
        <begin position="1122"/>
        <end position="1162"/>
    </location>
</feature>
<feature type="region of interest" description="Disordered" evidence="2">
    <location>
        <begin position="1586"/>
        <end position="1676"/>
    </location>
</feature>
<feature type="compositionally biased region" description="Low complexity" evidence="2">
    <location>
        <begin position="641"/>
        <end position="671"/>
    </location>
</feature>
<feature type="region of interest" description="Disordered" evidence="2">
    <location>
        <begin position="592"/>
        <end position="903"/>
    </location>
</feature>
<dbReference type="InterPro" id="IPR013860">
    <property type="entry name" value="AreA_GATA"/>
</dbReference>
<dbReference type="OrthoDB" id="515401at2759"/>
<feature type="compositionally biased region" description="Basic residues" evidence="2">
    <location>
        <begin position="122"/>
        <end position="134"/>
    </location>
</feature>
<feature type="compositionally biased region" description="Polar residues" evidence="2">
    <location>
        <begin position="331"/>
        <end position="346"/>
    </location>
</feature>
<feature type="region of interest" description="Disordered" evidence="2">
    <location>
        <begin position="162"/>
        <end position="198"/>
    </location>
</feature>
<feature type="region of interest" description="Disordered" evidence="2">
    <location>
        <begin position="331"/>
        <end position="368"/>
    </location>
</feature>
<feature type="region of interest" description="Disordered" evidence="2">
    <location>
        <begin position="1199"/>
        <end position="1283"/>
    </location>
</feature>
<protein>
    <recommendedName>
        <fullName evidence="3">Nitrogen regulatory protein areA GATA-like domain-containing protein</fullName>
    </recommendedName>
</protein>
<feature type="compositionally biased region" description="Polar residues" evidence="2">
    <location>
        <begin position="703"/>
        <end position="715"/>
    </location>
</feature>
<dbReference type="EMBL" id="NHTK01006036">
    <property type="protein sequence ID" value="PPQ66720.1"/>
    <property type="molecule type" value="Genomic_DNA"/>
</dbReference>
<feature type="region of interest" description="Disordered" evidence="2">
    <location>
        <begin position="386"/>
        <end position="407"/>
    </location>
</feature>
<feature type="compositionally biased region" description="Polar residues" evidence="2">
    <location>
        <begin position="772"/>
        <end position="783"/>
    </location>
</feature>
<proteinExistence type="predicted"/>
<dbReference type="Pfam" id="PF08550">
    <property type="entry name" value="GATA_AreA"/>
    <property type="match status" value="1"/>
</dbReference>
<dbReference type="GO" id="GO:0031930">
    <property type="term" value="P:mitochondria-nucleus signaling pathway"/>
    <property type="evidence" value="ECO:0007669"/>
    <property type="project" value="TreeGrafter"/>
</dbReference>
<feature type="compositionally biased region" description="Pro residues" evidence="2">
    <location>
        <begin position="84"/>
        <end position="95"/>
    </location>
</feature>
<feature type="compositionally biased region" description="Pro residues" evidence="2">
    <location>
        <begin position="736"/>
        <end position="749"/>
    </location>
</feature>
<feature type="region of interest" description="Disordered" evidence="2">
    <location>
        <begin position="1404"/>
        <end position="1506"/>
    </location>
</feature>